<name>A0A9D6AAC9_9BACT</name>
<dbReference type="PANTHER" id="PTHR22749:SF6">
    <property type="entry name" value="RIBOFLAVIN KINASE"/>
    <property type="match status" value="1"/>
</dbReference>
<keyword evidence="5 15" id="KW-0288">FMN</keyword>
<dbReference type="SUPFAM" id="SSF52374">
    <property type="entry name" value="Nucleotidylyl transferase"/>
    <property type="match status" value="1"/>
</dbReference>
<dbReference type="GO" id="GO:0003919">
    <property type="term" value="F:FMN adenylyltransferase activity"/>
    <property type="evidence" value="ECO:0007669"/>
    <property type="project" value="UniProtKB-UniRule"/>
</dbReference>
<dbReference type="GO" id="GO:0008531">
    <property type="term" value="F:riboflavin kinase activity"/>
    <property type="evidence" value="ECO:0007669"/>
    <property type="project" value="UniProtKB-UniRule"/>
</dbReference>
<dbReference type="Pfam" id="PF06574">
    <property type="entry name" value="FAD_syn"/>
    <property type="match status" value="1"/>
</dbReference>
<dbReference type="GO" id="GO:0009398">
    <property type="term" value="P:FMN biosynthetic process"/>
    <property type="evidence" value="ECO:0007669"/>
    <property type="project" value="UniProtKB-UniRule"/>
</dbReference>
<dbReference type="EC" id="2.7.7.2" evidence="15"/>
<dbReference type="InterPro" id="IPR002606">
    <property type="entry name" value="Riboflavin_kinase_bac"/>
</dbReference>
<dbReference type="GO" id="GO:0009231">
    <property type="term" value="P:riboflavin biosynthetic process"/>
    <property type="evidence" value="ECO:0007669"/>
    <property type="project" value="InterPro"/>
</dbReference>
<keyword evidence="7 15" id="KW-0548">Nucleotidyltransferase</keyword>
<evidence type="ECO:0000313" key="19">
    <source>
        <dbReference type="Proteomes" id="UP000787419"/>
    </source>
</evidence>
<comment type="catalytic activity">
    <reaction evidence="13 15">
        <text>riboflavin + ATP = FMN + ADP + H(+)</text>
        <dbReference type="Rhea" id="RHEA:14357"/>
        <dbReference type="ChEBI" id="CHEBI:15378"/>
        <dbReference type="ChEBI" id="CHEBI:30616"/>
        <dbReference type="ChEBI" id="CHEBI:57986"/>
        <dbReference type="ChEBI" id="CHEBI:58210"/>
        <dbReference type="ChEBI" id="CHEBI:456216"/>
        <dbReference type="EC" id="2.7.1.26"/>
    </reaction>
</comment>
<dbReference type="Gene3D" id="2.40.30.30">
    <property type="entry name" value="Riboflavin kinase-like"/>
    <property type="match status" value="1"/>
</dbReference>
<keyword evidence="9 15" id="KW-0418">Kinase</keyword>
<evidence type="ECO:0000256" key="11">
    <source>
        <dbReference type="ARBA" id="ARBA00022840"/>
    </source>
</evidence>
<evidence type="ECO:0000259" key="17">
    <source>
        <dbReference type="SMART" id="SM00904"/>
    </source>
</evidence>
<feature type="region of interest" description="Disordered" evidence="16">
    <location>
        <begin position="1"/>
        <end position="20"/>
    </location>
</feature>
<evidence type="ECO:0000256" key="4">
    <source>
        <dbReference type="ARBA" id="ARBA00022630"/>
    </source>
</evidence>
<comment type="function">
    <text evidence="1">Catalyzes the phosphorylation of riboflavin to FMN followed by the adenylation of FMN to FAD.</text>
</comment>
<dbReference type="RefSeq" id="WP_278489213.1">
    <property type="nucleotide sequence ID" value="NZ_JABZTM010000015.1"/>
</dbReference>
<accession>A0A9D6AAC9</accession>
<dbReference type="InterPro" id="IPR023468">
    <property type="entry name" value="Riboflavin_kinase"/>
</dbReference>
<dbReference type="PIRSF" id="PIRSF004491">
    <property type="entry name" value="FAD_Synth"/>
    <property type="match status" value="1"/>
</dbReference>
<dbReference type="GO" id="GO:0006747">
    <property type="term" value="P:FAD biosynthetic process"/>
    <property type="evidence" value="ECO:0007669"/>
    <property type="project" value="UniProtKB-UniRule"/>
</dbReference>
<comment type="similarity">
    <text evidence="15">Belongs to the ribF family.</text>
</comment>
<evidence type="ECO:0000256" key="5">
    <source>
        <dbReference type="ARBA" id="ARBA00022643"/>
    </source>
</evidence>
<dbReference type="InterPro" id="IPR014729">
    <property type="entry name" value="Rossmann-like_a/b/a_fold"/>
</dbReference>
<keyword evidence="11 15" id="KW-0067">ATP-binding</keyword>
<comment type="caution">
    <text evidence="18">The sequence shown here is derived from an EMBL/GenBank/DDBJ whole genome shotgun (WGS) entry which is preliminary data.</text>
</comment>
<organism evidence="18 19">
    <name type="scientific">Prevotella nigrescens</name>
    <dbReference type="NCBI Taxonomy" id="28133"/>
    <lineage>
        <taxon>Bacteria</taxon>
        <taxon>Pseudomonadati</taxon>
        <taxon>Bacteroidota</taxon>
        <taxon>Bacteroidia</taxon>
        <taxon>Bacteroidales</taxon>
        <taxon>Prevotellaceae</taxon>
        <taxon>Prevotella</taxon>
    </lineage>
</organism>
<comment type="catalytic activity">
    <reaction evidence="14 15">
        <text>FMN + ATP + H(+) = FAD + diphosphate</text>
        <dbReference type="Rhea" id="RHEA:17237"/>
        <dbReference type="ChEBI" id="CHEBI:15378"/>
        <dbReference type="ChEBI" id="CHEBI:30616"/>
        <dbReference type="ChEBI" id="CHEBI:33019"/>
        <dbReference type="ChEBI" id="CHEBI:57692"/>
        <dbReference type="ChEBI" id="CHEBI:58210"/>
        <dbReference type="EC" id="2.7.7.2"/>
    </reaction>
</comment>
<keyword evidence="4 15" id="KW-0285">Flavoprotein</keyword>
<evidence type="ECO:0000256" key="15">
    <source>
        <dbReference type="PIRNR" id="PIRNR004491"/>
    </source>
</evidence>
<evidence type="ECO:0000256" key="9">
    <source>
        <dbReference type="ARBA" id="ARBA00022777"/>
    </source>
</evidence>
<dbReference type="Gene3D" id="3.40.50.620">
    <property type="entry name" value="HUPs"/>
    <property type="match status" value="1"/>
</dbReference>
<evidence type="ECO:0000256" key="10">
    <source>
        <dbReference type="ARBA" id="ARBA00022827"/>
    </source>
</evidence>
<dbReference type="NCBIfam" id="NF004162">
    <property type="entry name" value="PRK05627.1-5"/>
    <property type="match status" value="1"/>
</dbReference>
<evidence type="ECO:0000256" key="6">
    <source>
        <dbReference type="ARBA" id="ARBA00022679"/>
    </source>
</evidence>
<proteinExistence type="inferred from homology"/>
<reference evidence="18" key="1">
    <citation type="submission" date="2020-04" db="EMBL/GenBank/DDBJ databases">
        <title>Deep metagenomics examines the oral microbiome during advanced dental caries in children, revealing novel taxa and co-occurrences with host molecules.</title>
        <authorList>
            <person name="Baker J.L."/>
            <person name="Morton J.T."/>
            <person name="Dinis M."/>
            <person name="Alvarez R."/>
            <person name="Tran N.C."/>
            <person name="Knight R."/>
            <person name="Edlund A."/>
        </authorList>
    </citation>
    <scope>NUCLEOTIDE SEQUENCE</scope>
    <source>
        <strain evidence="18">JCVI_32_bin.50</strain>
    </source>
</reference>
<evidence type="ECO:0000256" key="2">
    <source>
        <dbReference type="ARBA" id="ARBA00004726"/>
    </source>
</evidence>
<dbReference type="SUPFAM" id="SSF82114">
    <property type="entry name" value="Riboflavin kinase-like"/>
    <property type="match status" value="1"/>
</dbReference>
<dbReference type="EC" id="2.7.1.26" evidence="15"/>
<evidence type="ECO:0000256" key="3">
    <source>
        <dbReference type="ARBA" id="ARBA00005201"/>
    </source>
</evidence>
<feature type="domain" description="Riboflavin kinase" evidence="17">
    <location>
        <begin position="210"/>
        <end position="337"/>
    </location>
</feature>
<protein>
    <recommendedName>
        <fullName evidence="15">Riboflavin biosynthesis protein</fullName>
    </recommendedName>
    <domain>
        <recommendedName>
            <fullName evidence="15">Riboflavin kinase</fullName>
            <ecNumber evidence="15">2.7.1.26</ecNumber>
        </recommendedName>
        <alternativeName>
            <fullName evidence="15">Flavokinase</fullName>
        </alternativeName>
    </domain>
    <domain>
        <recommendedName>
            <fullName evidence="15">FMN adenylyltransferase</fullName>
            <ecNumber evidence="15">2.7.7.2</ecNumber>
        </recommendedName>
        <alternativeName>
            <fullName evidence="15">FAD pyrophosphorylase</fullName>
        </alternativeName>
        <alternativeName>
            <fullName evidence="15">FAD synthase</fullName>
        </alternativeName>
    </domain>
</protein>
<dbReference type="SMART" id="SM00904">
    <property type="entry name" value="Flavokinase"/>
    <property type="match status" value="1"/>
</dbReference>
<keyword evidence="10 15" id="KW-0274">FAD</keyword>
<dbReference type="FunFam" id="3.40.50.620:FF:000021">
    <property type="entry name" value="Riboflavin biosynthesis protein"/>
    <property type="match status" value="1"/>
</dbReference>
<dbReference type="InterPro" id="IPR023465">
    <property type="entry name" value="Riboflavin_kinase_dom_sf"/>
</dbReference>
<evidence type="ECO:0000256" key="7">
    <source>
        <dbReference type="ARBA" id="ARBA00022695"/>
    </source>
</evidence>
<sequence length="350" mass="39618">MSPARMDITDEHTGTDGNRKQIYRQPELNIIYIKEGEKPELPALAATIGFFDGVHRGHRFLIGRVVDEARRSGMASAVITFDRHPRQVLQADYQPELLTTLDRKLQLLSEIQVDNTLVLHFDRSLAALPARRFMDEVLRRQLNVRKLLIGYDNRFGHDRAEGFDDYVRYGQALGIGVIRADAFLPGGEKVSSSVIRDRIRRGDIAAANRLLGYAYTIESTIVRGYGNGHRLGFPTANLNMAACRQLIPAAGVYAVAVRHKDSSEWRRGMMNIGTRPTFNGKAMSMEVNIFHFDGDLYDKPLAVSFIAKIRDERRFGSLEALAHQLEQDREAINHLFDAGQIRQQQMEARL</sequence>
<dbReference type="CDD" id="cd02064">
    <property type="entry name" value="FAD_synthetase_N"/>
    <property type="match status" value="1"/>
</dbReference>
<comment type="pathway">
    <text evidence="3 15">Cofactor biosynthesis; FMN biosynthesis; FMN from riboflavin (ATP route): step 1/1.</text>
</comment>
<dbReference type="InterPro" id="IPR015865">
    <property type="entry name" value="Riboflavin_kinase_bac/euk"/>
</dbReference>
<dbReference type="AlphaFoldDB" id="A0A9D6AAC9"/>
<keyword evidence="12" id="KW-0511">Multifunctional enzyme</keyword>
<evidence type="ECO:0000256" key="12">
    <source>
        <dbReference type="ARBA" id="ARBA00023268"/>
    </source>
</evidence>
<evidence type="ECO:0000256" key="16">
    <source>
        <dbReference type="SAM" id="MobiDB-lite"/>
    </source>
</evidence>
<keyword evidence="6 15" id="KW-0808">Transferase</keyword>
<gene>
    <name evidence="18" type="primary">ribF</name>
    <name evidence="18" type="ORF">HXN55_02440</name>
</gene>
<evidence type="ECO:0000256" key="8">
    <source>
        <dbReference type="ARBA" id="ARBA00022741"/>
    </source>
</evidence>
<comment type="pathway">
    <text evidence="2 15">Cofactor biosynthesis; FAD biosynthesis; FAD from FMN: step 1/1.</text>
</comment>
<dbReference type="Pfam" id="PF01687">
    <property type="entry name" value="Flavokinase"/>
    <property type="match status" value="1"/>
</dbReference>
<evidence type="ECO:0000313" key="18">
    <source>
        <dbReference type="EMBL" id="MBF1446237.1"/>
    </source>
</evidence>
<keyword evidence="8 15" id="KW-0547">Nucleotide-binding</keyword>
<dbReference type="PANTHER" id="PTHR22749">
    <property type="entry name" value="RIBOFLAVIN KINASE/FMN ADENYLYLTRANSFERASE"/>
    <property type="match status" value="1"/>
</dbReference>
<feature type="compositionally biased region" description="Basic and acidic residues" evidence="16">
    <location>
        <begin position="7"/>
        <end position="19"/>
    </location>
</feature>
<evidence type="ECO:0000256" key="13">
    <source>
        <dbReference type="ARBA" id="ARBA00047880"/>
    </source>
</evidence>
<evidence type="ECO:0000256" key="1">
    <source>
        <dbReference type="ARBA" id="ARBA00002121"/>
    </source>
</evidence>
<dbReference type="EMBL" id="JABZTM010000015">
    <property type="protein sequence ID" value="MBF1446237.1"/>
    <property type="molecule type" value="Genomic_DNA"/>
</dbReference>
<dbReference type="InterPro" id="IPR015864">
    <property type="entry name" value="FAD_synthase"/>
</dbReference>
<evidence type="ECO:0000256" key="14">
    <source>
        <dbReference type="ARBA" id="ARBA00049494"/>
    </source>
</evidence>
<dbReference type="NCBIfam" id="TIGR00083">
    <property type="entry name" value="ribF"/>
    <property type="match status" value="1"/>
</dbReference>
<dbReference type="GO" id="GO:0005524">
    <property type="term" value="F:ATP binding"/>
    <property type="evidence" value="ECO:0007669"/>
    <property type="project" value="UniProtKB-UniRule"/>
</dbReference>
<dbReference type="Proteomes" id="UP000787419">
    <property type="component" value="Unassembled WGS sequence"/>
</dbReference>